<protein>
    <recommendedName>
        <fullName evidence="4">CCHC-type domain-containing protein</fullName>
    </recommendedName>
</protein>
<dbReference type="EMBL" id="QZWG01000015">
    <property type="protein sequence ID" value="RZB65490.1"/>
    <property type="molecule type" value="Genomic_DNA"/>
</dbReference>
<dbReference type="AlphaFoldDB" id="A0A445GW39"/>
<evidence type="ECO:0000313" key="3">
    <source>
        <dbReference type="Proteomes" id="UP000289340"/>
    </source>
</evidence>
<evidence type="ECO:0000256" key="1">
    <source>
        <dbReference type="SAM" id="MobiDB-lite"/>
    </source>
</evidence>
<evidence type="ECO:0000313" key="2">
    <source>
        <dbReference type="EMBL" id="RZB65490.1"/>
    </source>
</evidence>
<name>A0A445GW39_GLYSO</name>
<dbReference type="GO" id="GO:0008270">
    <property type="term" value="F:zinc ion binding"/>
    <property type="evidence" value="ECO:0007669"/>
    <property type="project" value="InterPro"/>
</dbReference>
<feature type="region of interest" description="Disordered" evidence="1">
    <location>
        <begin position="37"/>
        <end position="75"/>
    </location>
</feature>
<proteinExistence type="predicted"/>
<feature type="compositionally biased region" description="Low complexity" evidence="1">
    <location>
        <begin position="47"/>
        <end position="67"/>
    </location>
</feature>
<dbReference type="SUPFAM" id="SSF57756">
    <property type="entry name" value="Retrovirus zinc finger-like domains"/>
    <property type="match status" value="1"/>
</dbReference>
<reference evidence="2 3" key="1">
    <citation type="submission" date="2018-09" db="EMBL/GenBank/DDBJ databases">
        <title>A high-quality reference genome of wild soybean provides a powerful tool to mine soybean genomes.</title>
        <authorList>
            <person name="Xie M."/>
            <person name="Chung C.Y.L."/>
            <person name="Li M.-W."/>
            <person name="Wong F.-L."/>
            <person name="Chan T.-F."/>
            <person name="Lam H.-M."/>
        </authorList>
    </citation>
    <scope>NUCLEOTIDE SEQUENCE [LARGE SCALE GENOMIC DNA]</scope>
    <source>
        <strain evidence="3">cv. W05</strain>
        <tissue evidence="2">Hypocotyl of etiolated seedlings</tissue>
    </source>
</reference>
<gene>
    <name evidence="2" type="ORF">D0Y65_041516</name>
</gene>
<dbReference type="InterPro" id="IPR036875">
    <property type="entry name" value="Znf_CCHC_sf"/>
</dbReference>
<accession>A0A445GW39</accession>
<dbReference type="GO" id="GO:0003676">
    <property type="term" value="F:nucleic acid binding"/>
    <property type="evidence" value="ECO:0007669"/>
    <property type="project" value="InterPro"/>
</dbReference>
<organism evidence="2 3">
    <name type="scientific">Glycine soja</name>
    <name type="common">Wild soybean</name>
    <dbReference type="NCBI Taxonomy" id="3848"/>
    <lineage>
        <taxon>Eukaryota</taxon>
        <taxon>Viridiplantae</taxon>
        <taxon>Streptophyta</taxon>
        <taxon>Embryophyta</taxon>
        <taxon>Tracheophyta</taxon>
        <taxon>Spermatophyta</taxon>
        <taxon>Magnoliopsida</taxon>
        <taxon>eudicotyledons</taxon>
        <taxon>Gunneridae</taxon>
        <taxon>Pentapetalae</taxon>
        <taxon>rosids</taxon>
        <taxon>fabids</taxon>
        <taxon>Fabales</taxon>
        <taxon>Fabaceae</taxon>
        <taxon>Papilionoideae</taxon>
        <taxon>50 kb inversion clade</taxon>
        <taxon>NPAAA clade</taxon>
        <taxon>indigoferoid/millettioid clade</taxon>
        <taxon>Phaseoleae</taxon>
        <taxon>Glycine</taxon>
        <taxon>Glycine subgen. Soja</taxon>
    </lineage>
</organism>
<keyword evidence="3" id="KW-1185">Reference proteome</keyword>
<comment type="caution">
    <text evidence="2">The sequence shown here is derived from an EMBL/GenBank/DDBJ whole genome shotgun (WGS) entry which is preliminary data.</text>
</comment>
<evidence type="ECO:0008006" key="4">
    <source>
        <dbReference type="Google" id="ProtNLM"/>
    </source>
</evidence>
<sequence length="192" mass="22738">MRSIPRNQWTDRKSKIIDFCSTPKLEMLYRVPFEEEYTKKAKKVPSSKESSSRSSSKNASKALSLDNSSDEEFDEDDELALISRKIQKMWKNKSGSRWRNSSNKVFKDKKDREKSPIVCYKCKKPRYFKSECPKMKNSKDKYKHYMSKDKKSLMSTWEDLDNTTSNEEGEKEANLCLMTKKLLKDQNQNKRR</sequence>
<dbReference type="Proteomes" id="UP000289340">
    <property type="component" value="Chromosome 15"/>
</dbReference>